<evidence type="ECO:0000313" key="3">
    <source>
        <dbReference type="Proteomes" id="UP000261231"/>
    </source>
</evidence>
<gene>
    <name evidence="2" type="ORF">DW747_09885</name>
</gene>
<evidence type="ECO:0000259" key="1">
    <source>
        <dbReference type="Pfam" id="PF04754"/>
    </source>
</evidence>
<accession>A0A3E2XL47</accession>
<dbReference type="EMBL" id="QVFD01000008">
    <property type="protein sequence ID" value="RGC46817.1"/>
    <property type="molecule type" value="Genomic_DNA"/>
</dbReference>
<evidence type="ECO:0000313" key="2">
    <source>
        <dbReference type="EMBL" id="RGC46817.1"/>
    </source>
</evidence>
<name>A0A3E2XL47_9FIRM</name>
<organism evidence="2 3">
    <name type="scientific">Coprococcus catus</name>
    <dbReference type="NCBI Taxonomy" id="116085"/>
    <lineage>
        <taxon>Bacteria</taxon>
        <taxon>Bacillati</taxon>
        <taxon>Bacillota</taxon>
        <taxon>Clostridia</taxon>
        <taxon>Lachnospirales</taxon>
        <taxon>Lachnospiraceae</taxon>
        <taxon>Coprococcus</taxon>
    </lineage>
</organism>
<dbReference type="OrthoDB" id="2066427at2"/>
<dbReference type="Proteomes" id="UP000261231">
    <property type="component" value="Unassembled WGS sequence"/>
</dbReference>
<proteinExistence type="predicted"/>
<protein>
    <submittedName>
        <fullName evidence="2">Transposase</fullName>
    </submittedName>
</protein>
<dbReference type="AlphaFoldDB" id="A0A3E2XL47"/>
<comment type="caution">
    <text evidence="2">The sequence shown here is derived from an EMBL/GenBank/DDBJ whole genome shotgun (WGS) entry which is preliminary data.</text>
</comment>
<feature type="domain" description="Transposase (putative) YhgA-like" evidence="1">
    <location>
        <begin position="65"/>
        <end position="228"/>
    </location>
</feature>
<keyword evidence="3" id="KW-1185">Reference proteome</keyword>
<dbReference type="Pfam" id="PF04754">
    <property type="entry name" value="Transposase_31"/>
    <property type="match status" value="1"/>
</dbReference>
<dbReference type="InterPro" id="IPR006842">
    <property type="entry name" value="Transposase_31"/>
</dbReference>
<reference evidence="2 3" key="1">
    <citation type="submission" date="2018-08" db="EMBL/GenBank/DDBJ databases">
        <title>A genome reference for cultivated species of the human gut microbiota.</title>
        <authorList>
            <person name="Zou Y."/>
            <person name="Xue W."/>
            <person name="Luo G."/>
        </authorList>
    </citation>
    <scope>NUCLEOTIDE SEQUENCE [LARGE SCALE GENOMIC DNA]</scope>
    <source>
        <strain evidence="2 3">AM28-39</strain>
    </source>
</reference>
<sequence length="320" mass="36558">MGAIDTITKAYVRENKIFADAFNYLIYDGHPVIHAENLHELDITEIALPTSIENTQDIKSYASVQQYRDILKSASIKTHQSVVYVLLGIENQTNVHYAMPVRNMIYDALQYGRQVTEIASAHKHAHTAKISRAEYLSGFYKTDKLIPVITLVLYFNTNAWDGPLSLFDMMDSDIQKHDYAKYIQNYHLHLIEPSKISDEDLNKFDSSLREVLGCIKYAKDKNKLADFIHNNPRMNIDISAARVIGAITNTPIHFQKGDEQIDMCQAIEEMIQDGKTAGKIEGKIELISQLLRLKKITMNEASVLMHMSKEELENKIQFFS</sequence>